<evidence type="ECO:0000256" key="2">
    <source>
        <dbReference type="SAM" id="MobiDB-lite"/>
    </source>
</evidence>
<comment type="caution">
    <text evidence="3">The sequence shown here is derived from an EMBL/GenBank/DDBJ whole genome shotgun (WGS) entry which is preliminary data.</text>
</comment>
<accession>A0ABR4INW8</accession>
<dbReference type="PANTHER" id="PTHR38887:SF1">
    <property type="entry name" value="RAS MODIFICATION PROTEIN ERF4"/>
    <property type="match status" value="1"/>
</dbReference>
<organism evidence="3 4">
    <name type="scientific">Aspergillus cavernicola</name>
    <dbReference type="NCBI Taxonomy" id="176166"/>
    <lineage>
        <taxon>Eukaryota</taxon>
        <taxon>Fungi</taxon>
        <taxon>Dikarya</taxon>
        <taxon>Ascomycota</taxon>
        <taxon>Pezizomycotina</taxon>
        <taxon>Eurotiomycetes</taxon>
        <taxon>Eurotiomycetidae</taxon>
        <taxon>Eurotiales</taxon>
        <taxon>Aspergillaceae</taxon>
        <taxon>Aspergillus</taxon>
        <taxon>Aspergillus subgen. Nidulantes</taxon>
    </lineage>
</organism>
<feature type="coiled-coil region" evidence="1">
    <location>
        <begin position="252"/>
        <end position="297"/>
    </location>
</feature>
<keyword evidence="1" id="KW-0175">Coiled coil</keyword>
<sequence length="379" mass="42925">MDYPNSYNNVSPSASDQPPPQYSPLPTQPLSSNFKPIVIPQVKKCFSGGISSPFIRAYSPILQDSRINISRTEFLTFLDGLNEVFIANPVLQATGIAGTVMGMIHPVEIVGMAIEVASEAGSEATSYFRTRAYLKKSNEKVFRPKGLGVKILGFEKMAEKIGVHSQRLRWRMERGRQIIGCEDDGEVDLQYLEPVVADVGGTGAGTEVPEGRPRLQLLQALEEFVAPLEMGNLPVLSEQSNMLKRWNASFTVREEKKQNEELDKKYREARERQTEKYQEAIHEARKKDKEIARIEGKIATIQARPAKDEGEVWKKIDRLTSEMEKIQTRKRERMSDLVRRGNEDLDRMQKKELEAMIKVKWLVIFPLDRMGLADEDVGG</sequence>
<dbReference type="Proteomes" id="UP001610335">
    <property type="component" value="Unassembled WGS sequence"/>
</dbReference>
<evidence type="ECO:0000313" key="3">
    <source>
        <dbReference type="EMBL" id="KAL2829429.1"/>
    </source>
</evidence>
<feature type="compositionally biased region" description="Pro residues" evidence="2">
    <location>
        <begin position="17"/>
        <end position="26"/>
    </location>
</feature>
<reference evidence="3 4" key="1">
    <citation type="submission" date="2024-07" db="EMBL/GenBank/DDBJ databases">
        <title>Section-level genome sequencing and comparative genomics of Aspergillus sections Usti and Cavernicolus.</title>
        <authorList>
            <consortium name="Lawrence Berkeley National Laboratory"/>
            <person name="Nybo J.L."/>
            <person name="Vesth T.C."/>
            <person name="Theobald S."/>
            <person name="Frisvad J.C."/>
            <person name="Larsen T.O."/>
            <person name="Kjaerboelling I."/>
            <person name="Rothschild-Mancinelli K."/>
            <person name="Lyhne E.K."/>
            <person name="Kogle M.E."/>
            <person name="Barry K."/>
            <person name="Clum A."/>
            <person name="Na H."/>
            <person name="Ledsgaard L."/>
            <person name="Lin J."/>
            <person name="Lipzen A."/>
            <person name="Kuo A."/>
            <person name="Riley R."/>
            <person name="Mondo S."/>
            <person name="LaButti K."/>
            <person name="Haridas S."/>
            <person name="Pangalinan J."/>
            <person name="Salamov A.A."/>
            <person name="Simmons B.A."/>
            <person name="Magnuson J.K."/>
            <person name="Chen J."/>
            <person name="Drula E."/>
            <person name="Henrissat B."/>
            <person name="Wiebenga A."/>
            <person name="Lubbers R.J."/>
            <person name="Gomes A.C."/>
            <person name="Makela M.R."/>
            <person name="Stajich J."/>
            <person name="Grigoriev I.V."/>
            <person name="Mortensen U.H."/>
            <person name="De vries R.P."/>
            <person name="Baker S.E."/>
            <person name="Andersen M.R."/>
        </authorList>
    </citation>
    <scope>NUCLEOTIDE SEQUENCE [LARGE SCALE GENOMIC DNA]</scope>
    <source>
        <strain evidence="3 4">CBS 600.67</strain>
    </source>
</reference>
<proteinExistence type="predicted"/>
<evidence type="ECO:0000256" key="1">
    <source>
        <dbReference type="SAM" id="Coils"/>
    </source>
</evidence>
<feature type="compositionally biased region" description="Polar residues" evidence="2">
    <location>
        <begin position="1"/>
        <end position="16"/>
    </location>
</feature>
<dbReference type="InterPro" id="IPR053221">
    <property type="entry name" value="Burnettramic_acid_biosynth"/>
</dbReference>
<keyword evidence="4" id="KW-1185">Reference proteome</keyword>
<dbReference type="PANTHER" id="PTHR38887">
    <property type="entry name" value="CHROMOSOME 21, WHOLE GENOME SHOTGUN SEQUENCE"/>
    <property type="match status" value="1"/>
</dbReference>
<gene>
    <name evidence="3" type="ORF">BDW59DRAFT_159019</name>
</gene>
<evidence type="ECO:0000313" key="4">
    <source>
        <dbReference type="Proteomes" id="UP001610335"/>
    </source>
</evidence>
<dbReference type="EMBL" id="JBFXLS010000016">
    <property type="protein sequence ID" value="KAL2829429.1"/>
    <property type="molecule type" value="Genomic_DNA"/>
</dbReference>
<feature type="region of interest" description="Disordered" evidence="2">
    <location>
        <begin position="1"/>
        <end position="26"/>
    </location>
</feature>
<name>A0ABR4INW8_9EURO</name>
<protein>
    <submittedName>
        <fullName evidence="3">Uncharacterized protein</fullName>
    </submittedName>
</protein>